<sequence>MDRGYTNLLAHLHKASPSLPLTTIQGALAHYLAHLSPLPTPLAASAISSTLYLTHPFTNDKLQSLLTAFRHATHLRYRNEQDDIKKRSRFENLFSKSLDAALGQWIEDVVKGIQGGHPMLRLSSLSGLLLGIRDLEVEANKQQSDQAPVHSLHVESSRNIVEDELIVAVAEIMDTYSHELGLELLSSWEKESRPADVLTLALIIAAQSLPHVSQVRLSILPLATLNQLVLLTLSSTFCGGKFLHELSASTTQRGEYRVFMPPASPVARGLHSIAISPVFTSAASLTRLAASSLRSRLEGYSDSKKSEGLRAASETLQLLLDMAVRLEQDWSTAPLASATEPPDSRPVTQAIWSVLKTMLFSTIMLSDAILASIVYIKPGSSPYIQTSTSSSKLALRVLEILSSFAFIISQFGGVTSSSQGFEQLKKTFYLALDILAQTSNGTPENHDLANSYYAKKALVLASIEQLVPVLSEDYIRDYVFDVCWPHLSDPSHRETFESAHSVTLSVFASRAQRQQRRSETPASPIDYNKSSEETSHPGDSGLTPRSLVNSDFVKKMIPFYAHCLLENSADGRLSTPQLRMAFAAVVRCAAASGLNVDTTPEGLSLSWYCIQLFLDSIHSDKNNGDKGKENEVNGTIEGDMTEGRLHRLRLALISAVPSLPLVLMLRALQEIKAIITSIPASKSKPPILSKPESNSDEQRGEEKGTRDELAKALFQEIMGQVGYREKSAAMHWWYENRMDLQVANLTILPTSEKAEGGNGTAMTAS</sequence>
<accession>A0A8H5G8V0</accession>
<gene>
    <name evidence="2" type="ORF">D9756_004582</name>
</gene>
<dbReference type="Proteomes" id="UP000559027">
    <property type="component" value="Unassembled WGS sequence"/>
</dbReference>
<feature type="region of interest" description="Disordered" evidence="1">
    <location>
        <begin position="510"/>
        <end position="543"/>
    </location>
</feature>
<evidence type="ECO:0000256" key="1">
    <source>
        <dbReference type="SAM" id="MobiDB-lite"/>
    </source>
</evidence>
<dbReference type="InterPro" id="IPR055334">
    <property type="entry name" value="PEX8-like"/>
</dbReference>
<dbReference type="PANTHER" id="PTHR39214">
    <property type="entry name" value="MICROBODY (PEROXISOME) BIOGENESIS PROTEIN PEROXIN 8 (EUROFUNG)"/>
    <property type="match status" value="1"/>
</dbReference>
<reference evidence="2 3" key="1">
    <citation type="journal article" date="2020" name="ISME J.">
        <title>Uncovering the hidden diversity of litter-decomposition mechanisms in mushroom-forming fungi.</title>
        <authorList>
            <person name="Floudas D."/>
            <person name="Bentzer J."/>
            <person name="Ahren D."/>
            <person name="Johansson T."/>
            <person name="Persson P."/>
            <person name="Tunlid A."/>
        </authorList>
    </citation>
    <scope>NUCLEOTIDE SEQUENCE [LARGE SCALE GENOMIC DNA]</scope>
    <source>
        <strain evidence="2 3">CBS 146.42</strain>
    </source>
</reference>
<dbReference type="OrthoDB" id="2357318at2759"/>
<dbReference type="PANTHER" id="PTHR39214:SF1">
    <property type="entry name" value="MICROBODY (PEROXISOME) BIOGENESIS PROTEIN PEROXIN 8 (EUROFUNG)"/>
    <property type="match status" value="1"/>
</dbReference>
<name>A0A8H5G8V0_9AGAR</name>
<evidence type="ECO:0000313" key="2">
    <source>
        <dbReference type="EMBL" id="KAF5360391.1"/>
    </source>
</evidence>
<dbReference type="EMBL" id="JAACJO010000003">
    <property type="protein sequence ID" value="KAF5360391.1"/>
    <property type="molecule type" value="Genomic_DNA"/>
</dbReference>
<evidence type="ECO:0000313" key="3">
    <source>
        <dbReference type="Proteomes" id="UP000559027"/>
    </source>
</evidence>
<proteinExistence type="predicted"/>
<dbReference type="AlphaFoldDB" id="A0A8H5G8V0"/>
<protein>
    <submittedName>
        <fullName evidence="2">Uncharacterized protein</fullName>
    </submittedName>
</protein>
<keyword evidence="3" id="KW-1185">Reference proteome</keyword>
<organism evidence="2 3">
    <name type="scientific">Leucocoprinus leucothites</name>
    <dbReference type="NCBI Taxonomy" id="201217"/>
    <lineage>
        <taxon>Eukaryota</taxon>
        <taxon>Fungi</taxon>
        <taxon>Dikarya</taxon>
        <taxon>Basidiomycota</taxon>
        <taxon>Agaricomycotina</taxon>
        <taxon>Agaricomycetes</taxon>
        <taxon>Agaricomycetidae</taxon>
        <taxon>Agaricales</taxon>
        <taxon>Agaricineae</taxon>
        <taxon>Agaricaceae</taxon>
        <taxon>Leucocoprinus</taxon>
    </lineage>
</organism>
<feature type="compositionally biased region" description="Basic and acidic residues" evidence="1">
    <location>
        <begin position="696"/>
        <end position="706"/>
    </location>
</feature>
<comment type="caution">
    <text evidence="2">The sequence shown here is derived from an EMBL/GenBank/DDBJ whole genome shotgun (WGS) entry which is preliminary data.</text>
</comment>
<feature type="region of interest" description="Disordered" evidence="1">
    <location>
        <begin position="682"/>
        <end position="706"/>
    </location>
</feature>